<dbReference type="KEGG" id="bsan:CHH28_12245"/>
<dbReference type="Proteomes" id="UP000202440">
    <property type="component" value="Chromosome"/>
</dbReference>
<accession>A0A222FK23</accession>
<protein>
    <submittedName>
        <fullName evidence="1">Uncharacterized protein</fullName>
    </submittedName>
</protein>
<dbReference type="Pfam" id="PF18934">
    <property type="entry name" value="DUF5682"/>
    <property type="match status" value="1"/>
</dbReference>
<proteinExistence type="predicted"/>
<dbReference type="InterPro" id="IPR043737">
    <property type="entry name" value="DUF5682"/>
</dbReference>
<dbReference type="AlphaFoldDB" id="A0A222FK23"/>
<name>A0A222FK23_9GAMM</name>
<reference evidence="1 2" key="1">
    <citation type="submission" date="2017-07" db="EMBL/GenBank/DDBJ databases">
        <title>Annotated genome sequence of Bacterioplanes sanyensis isolated from Red Sea.</title>
        <authorList>
            <person name="Rehman Z.U."/>
        </authorList>
    </citation>
    <scope>NUCLEOTIDE SEQUENCE [LARGE SCALE GENOMIC DNA]</scope>
    <source>
        <strain evidence="1 2">NV9</strain>
    </source>
</reference>
<organism evidence="1 2">
    <name type="scientific">Bacterioplanes sanyensis</name>
    <dbReference type="NCBI Taxonomy" id="1249553"/>
    <lineage>
        <taxon>Bacteria</taxon>
        <taxon>Pseudomonadati</taxon>
        <taxon>Pseudomonadota</taxon>
        <taxon>Gammaproteobacteria</taxon>
        <taxon>Oceanospirillales</taxon>
        <taxon>Oceanospirillaceae</taxon>
        <taxon>Bacterioplanes</taxon>
    </lineage>
</organism>
<dbReference type="EMBL" id="CP022530">
    <property type="protein sequence ID" value="ASP39395.1"/>
    <property type="molecule type" value="Genomic_DNA"/>
</dbReference>
<sequence length="170" mass="19663">MYRWFDQQPKDDRDELLLQILQALDWPRLWPMADGLAVAMLYQQGMWGLDRVLLHQQRHIGAIELQPDGVGDFFQGLIQVLASQFVFDDELVAGLDQAIRGWDEDTFLAALPALRLAFTQLAPKQGRQLYLRLFDQPMPHEPLTLTDQQLRYMAKVEAQVQAQMQLWGLS</sequence>
<gene>
    <name evidence="1" type="ORF">CHH28_12245</name>
</gene>
<evidence type="ECO:0000313" key="2">
    <source>
        <dbReference type="Proteomes" id="UP000202440"/>
    </source>
</evidence>
<keyword evidence="2" id="KW-1185">Reference proteome</keyword>
<evidence type="ECO:0000313" key="1">
    <source>
        <dbReference type="EMBL" id="ASP39395.1"/>
    </source>
</evidence>